<reference evidence="1" key="1">
    <citation type="submission" date="2022-07" db="EMBL/GenBank/DDBJ databases">
        <title>Phylogenomic reconstructions and comparative analyses of Kickxellomycotina fungi.</title>
        <authorList>
            <person name="Reynolds N.K."/>
            <person name="Stajich J.E."/>
            <person name="Barry K."/>
            <person name="Grigoriev I.V."/>
            <person name="Crous P."/>
            <person name="Smith M.E."/>
        </authorList>
    </citation>
    <scope>NUCLEOTIDE SEQUENCE</scope>
    <source>
        <strain evidence="1">NRRL 3115</strain>
    </source>
</reference>
<dbReference type="Pfam" id="PF08584">
    <property type="entry name" value="Ribonuc_P_40"/>
    <property type="match status" value="1"/>
</dbReference>
<evidence type="ECO:0000313" key="1">
    <source>
        <dbReference type="EMBL" id="KAJ2678206.1"/>
    </source>
</evidence>
<dbReference type="GO" id="GO:0001682">
    <property type="term" value="P:tRNA 5'-leader removal"/>
    <property type="evidence" value="ECO:0007669"/>
    <property type="project" value="InterPro"/>
</dbReference>
<proteinExistence type="predicted"/>
<comment type="caution">
    <text evidence="1">The sequence shown here is derived from an EMBL/GenBank/DDBJ whole genome shotgun (WGS) entry which is preliminary data.</text>
</comment>
<dbReference type="GO" id="GO:0000171">
    <property type="term" value="F:ribonuclease MRP activity"/>
    <property type="evidence" value="ECO:0007669"/>
    <property type="project" value="TreeGrafter"/>
</dbReference>
<organism evidence="1 2">
    <name type="scientific">Coemansia spiralis</name>
    <dbReference type="NCBI Taxonomy" id="417178"/>
    <lineage>
        <taxon>Eukaryota</taxon>
        <taxon>Fungi</taxon>
        <taxon>Fungi incertae sedis</taxon>
        <taxon>Zoopagomycota</taxon>
        <taxon>Kickxellomycotina</taxon>
        <taxon>Kickxellomycetes</taxon>
        <taxon>Kickxellales</taxon>
        <taxon>Kickxellaceae</taxon>
        <taxon>Coemansia</taxon>
    </lineage>
</organism>
<dbReference type="PANTHER" id="PTHR15396">
    <property type="entry name" value="RIBONUCLEASE P PROTEIN SUBUNIT P40"/>
    <property type="match status" value="1"/>
</dbReference>
<dbReference type="PANTHER" id="PTHR15396:SF1">
    <property type="entry name" value="RIBONUCLEASE P PROTEIN SUBUNIT P40"/>
    <property type="match status" value="1"/>
</dbReference>
<gene>
    <name evidence="1" type="ORF">GGI25_002557</name>
</gene>
<evidence type="ECO:0000313" key="2">
    <source>
        <dbReference type="Proteomes" id="UP001151518"/>
    </source>
</evidence>
<dbReference type="Proteomes" id="UP001151518">
    <property type="component" value="Unassembled WGS sequence"/>
</dbReference>
<dbReference type="GO" id="GO:0030681">
    <property type="term" value="C:multimeric ribonuclease P complex"/>
    <property type="evidence" value="ECO:0007669"/>
    <property type="project" value="TreeGrafter"/>
</dbReference>
<protein>
    <submittedName>
        <fullName evidence="1">Uncharacterized protein</fullName>
    </submittedName>
</protein>
<dbReference type="InterPro" id="IPR013893">
    <property type="entry name" value="RNase_P_Rpp40"/>
</dbReference>
<dbReference type="GO" id="GO:0004526">
    <property type="term" value="F:ribonuclease P activity"/>
    <property type="evidence" value="ECO:0007669"/>
    <property type="project" value="TreeGrafter"/>
</dbReference>
<accession>A0A9W8G7Q0</accession>
<dbReference type="OrthoDB" id="63112at2759"/>
<dbReference type="EMBL" id="JANBTW010000023">
    <property type="protein sequence ID" value="KAJ2678206.1"/>
    <property type="molecule type" value="Genomic_DNA"/>
</dbReference>
<sequence>MSSHIPLPKDKNSKSKLFATVSSLSSKKQEHIKYIETHPFNYRLTVVAPAQKEADFRSAFANIDVYYRVNLKLADIIDPAFIQAYIAKDGVGFIALSAGRRIDTDDVFAIDGNGKLVMSVCKDTYEVLGLVGRQAQFPLERGARFVIEVDLLGSWMDPEKNYFRRLHSRLLSVFDDRIEFFAGIYDGKTGSSLKFDYPGATECTPAVEVFAIPSVLVPDLAASTFITAEQPSDEWLEQAHEIYEWIGLASIGARVLTHPDNSAYGVYEPNVQRDISVITIEGMLSPKAISTAVQFMLQQKDPGQFFLCVWGNEDAPVSWSSSEHGYLLSGEHMFAQAYQPASGKCITFQACGPWDAYS</sequence>
<dbReference type="AlphaFoldDB" id="A0A9W8G7Q0"/>
<name>A0A9W8G7Q0_9FUNG</name>
<dbReference type="GO" id="GO:0000447">
    <property type="term" value="P:endonucleolytic cleavage in ITS1 to separate SSU-rRNA from 5.8S rRNA and LSU-rRNA from tricistronic rRNA transcript (SSU-rRNA, 5.8S rRNA, LSU-rRNA)"/>
    <property type="evidence" value="ECO:0007669"/>
    <property type="project" value="TreeGrafter"/>
</dbReference>
<dbReference type="GO" id="GO:0000172">
    <property type="term" value="C:ribonuclease MRP complex"/>
    <property type="evidence" value="ECO:0007669"/>
    <property type="project" value="TreeGrafter"/>
</dbReference>